<sequence>MDDGKKDLQVSAHREHLADGNRYKKTTVLEKERVVDEKSGAPYSSFWARCHDRWALVSFLVSSMIYLTLSIHCLYCMVADYSNLSDINVPDTWTVSTSKIKREYAYNIVPTPSRADKVLLVWSETAICVVVIVIVVGSLFLLKSRYRLARDILDTANKAAKAHWSVFWTVLIGGHMGKSDLGLLSSKALRY</sequence>
<keyword evidence="3" id="KW-1185">Reference proteome</keyword>
<accession>A0ABR5BM46</accession>
<feature type="transmembrane region" description="Helical" evidence="1">
    <location>
        <begin position="54"/>
        <end position="78"/>
    </location>
</feature>
<dbReference type="Proteomes" id="UP000054272">
    <property type="component" value="Unassembled WGS sequence"/>
</dbReference>
<keyword evidence="1" id="KW-1133">Transmembrane helix</keyword>
<protein>
    <submittedName>
        <fullName evidence="2">Uncharacterized protein</fullName>
    </submittedName>
</protein>
<evidence type="ECO:0000313" key="2">
    <source>
        <dbReference type="EMBL" id="KIR76700.1"/>
    </source>
</evidence>
<dbReference type="EMBL" id="KN848782">
    <property type="protein sequence ID" value="KIR76700.1"/>
    <property type="molecule type" value="Genomic_DNA"/>
</dbReference>
<evidence type="ECO:0000313" key="3">
    <source>
        <dbReference type="Proteomes" id="UP000054272"/>
    </source>
</evidence>
<keyword evidence="1" id="KW-0472">Membrane</keyword>
<proteinExistence type="predicted"/>
<keyword evidence="1" id="KW-0812">Transmembrane</keyword>
<evidence type="ECO:0000256" key="1">
    <source>
        <dbReference type="SAM" id="Phobius"/>
    </source>
</evidence>
<feature type="transmembrane region" description="Helical" evidence="1">
    <location>
        <begin position="119"/>
        <end position="142"/>
    </location>
</feature>
<reference evidence="2 3" key="1">
    <citation type="submission" date="2015-01" db="EMBL/GenBank/DDBJ databases">
        <title>The Genome Sequence of Cryptococcus gattii EJB2.</title>
        <authorList>
            <consortium name="The Broad Institute Genomics Platform"/>
            <person name="Cuomo C."/>
            <person name="Litvintseva A."/>
            <person name="Chen Y."/>
            <person name="Heitman J."/>
            <person name="Sun S."/>
            <person name="Springer D."/>
            <person name="Dromer F."/>
            <person name="Young S."/>
            <person name="Zeng Q."/>
            <person name="Gargeya S."/>
            <person name="Abouelleil A."/>
            <person name="Alvarado L."/>
            <person name="Chapman S.B."/>
            <person name="Gainer-Dewar J."/>
            <person name="Goldberg J."/>
            <person name="Griggs A."/>
            <person name="Gujja S."/>
            <person name="Hansen M."/>
            <person name="Howarth C."/>
            <person name="Imamovic A."/>
            <person name="Larimer J."/>
            <person name="Murphy C."/>
            <person name="Naylor J."/>
            <person name="Pearson M."/>
            <person name="Priest M."/>
            <person name="Roberts A."/>
            <person name="Saif S."/>
            <person name="Shea T."/>
            <person name="Sykes S."/>
            <person name="Wortman J."/>
            <person name="Nusbaum C."/>
            <person name="Birren B."/>
        </authorList>
    </citation>
    <scope>NUCLEOTIDE SEQUENCE [LARGE SCALE GENOMIC DNA]</scope>
    <source>
        <strain evidence="2 3">EJB2</strain>
    </source>
</reference>
<name>A0ABR5BM46_9TREE</name>
<gene>
    <name evidence="2" type="ORF">I306_06320</name>
</gene>
<organism evidence="2 3">
    <name type="scientific">Cryptococcus gattii EJB2</name>
    <dbReference type="NCBI Taxonomy" id="1296103"/>
    <lineage>
        <taxon>Eukaryota</taxon>
        <taxon>Fungi</taxon>
        <taxon>Dikarya</taxon>
        <taxon>Basidiomycota</taxon>
        <taxon>Agaricomycotina</taxon>
        <taxon>Tremellomycetes</taxon>
        <taxon>Tremellales</taxon>
        <taxon>Cryptococcaceae</taxon>
        <taxon>Cryptococcus</taxon>
        <taxon>Cryptococcus gattii species complex</taxon>
    </lineage>
</organism>